<dbReference type="RefSeq" id="WP_067551668.1">
    <property type="nucleotide sequence ID" value="NZ_CP016895.1"/>
</dbReference>
<evidence type="ECO:0000256" key="1">
    <source>
        <dbReference type="SAM" id="SignalP"/>
    </source>
</evidence>
<accession>A0A1B2LW39</accession>
<feature type="signal peptide" evidence="1">
    <location>
        <begin position="1"/>
        <end position="19"/>
    </location>
</feature>
<proteinExistence type="predicted"/>
<dbReference type="Proteomes" id="UP000093391">
    <property type="component" value="Chromosome"/>
</dbReference>
<keyword evidence="3" id="KW-1185">Reference proteome</keyword>
<keyword evidence="1" id="KW-0732">Signal</keyword>
<dbReference type="KEGG" id="ala:BFG52_01530"/>
<dbReference type="OrthoDB" id="6710064at2"/>
<dbReference type="STRING" id="1789224.BFG52_01530"/>
<dbReference type="AlphaFoldDB" id="A0A1B2LW39"/>
<evidence type="ECO:0000313" key="2">
    <source>
        <dbReference type="EMBL" id="AOA57160.1"/>
    </source>
</evidence>
<organism evidence="2 3">
    <name type="scientific">Acinetobacter larvae</name>
    <dbReference type="NCBI Taxonomy" id="1789224"/>
    <lineage>
        <taxon>Bacteria</taxon>
        <taxon>Pseudomonadati</taxon>
        <taxon>Pseudomonadota</taxon>
        <taxon>Gammaproteobacteria</taxon>
        <taxon>Moraxellales</taxon>
        <taxon>Moraxellaceae</taxon>
        <taxon>Acinetobacter</taxon>
    </lineage>
</organism>
<gene>
    <name evidence="2" type="ORF">BFG52_01530</name>
</gene>
<reference evidence="2 3" key="1">
    <citation type="submission" date="2016-08" db="EMBL/GenBank/DDBJ databases">
        <authorList>
            <person name="Seilhamer J.J."/>
        </authorList>
    </citation>
    <scope>NUCLEOTIDE SEQUENCE [LARGE SCALE GENOMIC DNA]</scope>
    <source>
        <strain evidence="2 3">BRTC-1</strain>
    </source>
</reference>
<protein>
    <submittedName>
        <fullName evidence="2">Uncharacterized protein</fullName>
    </submittedName>
</protein>
<sequence>MRMMLLGTMICTVALSACSSLPNLPTLKKKTEVTTVQPAHNAQAVANQTTALDPLQQVMQQQQGLSDDVLGVSLALVYNRAEAPTAAQVTVTQTGLLDDSVSAIRTVYQFKKQDDAWQQLSKKESYQCARGAKSKGFQNELCS</sequence>
<evidence type="ECO:0000313" key="3">
    <source>
        <dbReference type="Proteomes" id="UP000093391"/>
    </source>
</evidence>
<feature type="chain" id="PRO_5008539839" evidence="1">
    <location>
        <begin position="20"/>
        <end position="143"/>
    </location>
</feature>
<name>A0A1B2LW39_9GAMM</name>
<dbReference type="EMBL" id="CP016895">
    <property type="protein sequence ID" value="AOA57160.1"/>
    <property type="molecule type" value="Genomic_DNA"/>
</dbReference>
<dbReference type="PROSITE" id="PS51257">
    <property type="entry name" value="PROKAR_LIPOPROTEIN"/>
    <property type="match status" value="1"/>
</dbReference>